<keyword evidence="1" id="KW-0732">Signal</keyword>
<name>A0A1E3GNP1_9GAMM</name>
<protein>
    <recommendedName>
        <fullName evidence="2">FecR protein domain-containing protein</fullName>
    </recommendedName>
</protein>
<keyword evidence="4" id="KW-1185">Reference proteome</keyword>
<accession>A0A1E3GNP1</accession>
<dbReference type="STRING" id="291169.A9E74_02613"/>
<evidence type="ECO:0000313" key="3">
    <source>
        <dbReference type="EMBL" id="ODN65627.1"/>
    </source>
</evidence>
<feature type="signal peptide" evidence="1">
    <location>
        <begin position="1"/>
        <end position="26"/>
    </location>
</feature>
<dbReference type="InterPro" id="IPR006860">
    <property type="entry name" value="FecR"/>
</dbReference>
<dbReference type="Proteomes" id="UP000094379">
    <property type="component" value="Unassembled WGS sequence"/>
</dbReference>
<proteinExistence type="predicted"/>
<dbReference type="PANTHER" id="PTHR38731">
    <property type="entry name" value="LIPL45-RELATED LIPOPROTEIN-RELATED"/>
    <property type="match status" value="1"/>
</dbReference>
<organism evidence="3 4">
    <name type="scientific">Methylophaga muralis</name>
    <dbReference type="NCBI Taxonomy" id="291169"/>
    <lineage>
        <taxon>Bacteria</taxon>
        <taxon>Pseudomonadati</taxon>
        <taxon>Pseudomonadota</taxon>
        <taxon>Gammaproteobacteria</taxon>
        <taxon>Thiotrichales</taxon>
        <taxon>Piscirickettsiaceae</taxon>
        <taxon>Methylophaga</taxon>
    </lineage>
</organism>
<evidence type="ECO:0000256" key="1">
    <source>
        <dbReference type="SAM" id="SignalP"/>
    </source>
</evidence>
<feature type="domain" description="FecR protein" evidence="2">
    <location>
        <begin position="61"/>
        <end position="148"/>
    </location>
</feature>
<feature type="chain" id="PRO_5009128586" description="FecR protein domain-containing protein" evidence="1">
    <location>
        <begin position="27"/>
        <end position="157"/>
    </location>
</feature>
<dbReference type="PANTHER" id="PTHR38731:SF1">
    <property type="entry name" value="FECR PROTEIN DOMAIN-CONTAINING PROTEIN"/>
    <property type="match status" value="1"/>
</dbReference>
<comment type="caution">
    <text evidence="3">The sequence shown here is derived from an EMBL/GenBank/DDBJ whole genome shotgun (WGS) entry which is preliminary data.</text>
</comment>
<sequence length="157" mass="16688">MKNMMSKKIVLALFPLSLLFPTAIFAQSVGVVKTMLGKVQLLRAEGELINLALGDEVFIADKLQTKQNSSVGILFSDDTRIGAGPDTSFSIDDYQFDSKTQLGRADLSLKNGTLAVVGGKLAAKDSQSVKVHTPTSTLTATCSTLSVKVDPLTKEAP</sequence>
<dbReference type="AlphaFoldDB" id="A0A1E3GNP1"/>
<gene>
    <name evidence="3" type="ORF">A9E74_02613</name>
</gene>
<evidence type="ECO:0000313" key="4">
    <source>
        <dbReference type="Proteomes" id="UP000094379"/>
    </source>
</evidence>
<dbReference type="RefSeq" id="WP_245652164.1">
    <property type="nucleotide sequence ID" value="NZ_MCRI01000049.1"/>
</dbReference>
<dbReference type="Pfam" id="PF04773">
    <property type="entry name" value="FecR"/>
    <property type="match status" value="1"/>
</dbReference>
<dbReference type="EMBL" id="MCRI01000049">
    <property type="protein sequence ID" value="ODN65627.1"/>
    <property type="molecule type" value="Genomic_DNA"/>
</dbReference>
<reference evidence="3 4" key="1">
    <citation type="submission" date="2016-07" db="EMBL/GenBank/DDBJ databases">
        <title>Draft Genome Sequence of Methylophaga muralis Bur 1.</title>
        <authorList>
            <person name="Vasilenko O.V."/>
            <person name="Doronina N.V."/>
            <person name="Shmareva M.N."/>
            <person name="Tarlachkov S.V."/>
            <person name="Mustakhimov I."/>
            <person name="Trotsenko Y.A."/>
        </authorList>
    </citation>
    <scope>NUCLEOTIDE SEQUENCE [LARGE SCALE GENOMIC DNA]</scope>
    <source>
        <strain evidence="3 4">Bur 1</strain>
    </source>
</reference>
<evidence type="ECO:0000259" key="2">
    <source>
        <dbReference type="Pfam" id="PF04773"/>
    </source>
</evidence>